<reference evidence="3" key="1">
    <citation type="journal article" date="2023" name="Mar. Drugs">
        <title>Gemmata algarum, a Novel Planctomycete Isolated from an Algal Mat, Displays Antimicrobial Activity.</title>
        <authorList>
            <person name="Kumar G."/>
            <person name="Kallscheuer N."/>
            <person name="Kashif M."/>
            <person name="Ahamad S."/>
            <person name="Jagadeeshwari U."/>
            <person name="Pannikurungottu S."/>
            <person name="Haufschild T."/>
            <person name="Kabuu M."/>
            <person name="Sasikala C."/>
            <person name="Jogler C."/>
            <person name="Ramana C."/>
        </authorList>
    </citation>
    <scope>NUCLEOTIDE SEQUENCE [LARGE SCALE GENOMIC DNA]</scope>
    <source>
        <strain evidence="3">JC673</strain>
    </source>
</reference>
<comment type="caution">
    <text evidence="2">The sequence shown here is derived from an EMBL/GenBank/DDBJ whole genome shotgun (WGS) entry which is preliminary data.</text>
</comment>
<sequence length="371" mass="40093">MTFTPTDLELSPPAAARLEEYLGQVRAALAGSPDVSAGDIESDLREHVANELSAAPRPVPLAALSAVLEQLGPPAQWGAAPDPAAFRGVRHLLREHLRGARTAAAAGARRVRLTLWNGPEDWRLAYLSFGVLAVGLVTMVVFPLALLVSYVLSRAGVAHARERGIDLGAGRKWLLYPPVVLVSAPLLLATVTWPLVACIPPEVEVSQAASRVRSFEYAESHPGASTPFQPVLTLDAQQKLLVNPRTLQALQPVLTPEAQKELMDQQAEHARKMKERMAAQVEKDRALLAAIPVGPRWAPLVASAFVGFGAVALWWMILGAVGARFPDAVRATFFPLCNRFEAHHGTWLAVMCFVLLLPWLAAVREFVAALV</sequence>
<dbReference type="Proteomes" id="UP001272242">
    <property type="component" value="Unassembled WGS sequence"/>
</dbReference>
<feature type="transmembrane region" description="Helical" evidence="1">
    <location>
        <begin position="173"/>
        <end position="196"/>
    </location>
</feature>
<feature type="transmembrane region" description="Helical" evidence="1">
    <location>
        <begin position="124"/>
        <end position="152"/>
    </location>
</feature>
<name>A0ABU5EV82_9BACT</name>
<dbReference type="RefSeq" id="WP_320685883.1">
    <property type="nucleotide sequence ID" value="NZ_JAXBLV010000077.1"/>
</dbReference>
<keyword evidence="3" id="KW-1185">Reference proteome</keyword>
<gene>
    <name evidence="2" type="ORF">R5W23_006241</name>
</gene>
<dbReference type="EMBL" id="JAXBLV010000077">
    <property type="protein sequence ID" value="MDY3559051.1"/>
    <property type="molecule type" value="Genomic_DNA"/>
</dbReference>
<keyword evidence="1" id="KW-1133">Transmembrane helix</keyword>
<keyword evidence="1" id="KW-0812">Transmembrane</keyword>
<evidence type="ECO:0000313" key="2">
    <source>
        <dbReference type="EMBL" id="MDY3559051.1"/>
    </source>
</evidence>
<accession>A0ABU5EV82</accession>
<keyword evidence="1" id="KW-0472">Membrane</keyword>
<protein>
    <submittedName>
        <fullName evidence="2">Uncharacterized protein</fullName>
    </submittedName>
</protein>
<feature type="transmembrane region" description="Helical" evidence="1">
    <location>
        <begin position="344"/>
        <end position="362"/>
    </location>
</feature>
<evidence type="ECO:0000313" key="3">
    <source>
        <dbReference type="Proteomes" id="UP001272242"/>
    </source>
</evidence>
<evidence type="ECO:0000256" key="1">
    <source>
        <dbReference type="SAM" id="Phobius"/>
    </source>
</evidence>
<feature type="transmembrane region" description="Helical" evidence="1">
    <location>
        <begin position="297"/>
        <end position="323"/>
    </location>
</feature>
<organism evidence="2 3">
    <name type="scientific">Gemmata algarum</name>
    <dbReference type="NCBI Taxonomy" id="2975278"/>
    <lineage>
        <taxon>Bacteria</taxon>
        <taxon>Pseudomonadati</taxon>
        <taxon>Planctomycetota</taxon>
        <taxon>Planctomycetia</taxon>
        <taxon>Gemmatales</taxon>
        <taxon>Gemmataceae</taxon>
        <taxon>Gemmata</taxon>
    </lineage>
</organism>
<proteinExistence type="predicted"/>